<dbReference type="Proteomes" id="UP001597521">
    <property type="component" value="Unassembled WGS sequence"/>
</dbReference>
<dbReference type="PANTHER" id="PTHR23521:SF3">
    <property type="entry name" value="MFS TRANSPORTER"/>
    <property type="match status" value="1"/>
</dbReference>
<protein>
    <submittedName>
        <fullName evidence="7">MFS transporter</fullName>
    </submittedName>
</protein>
<evidence type="ECO:0000256" key="5">
    <source>
        <dbReference type="SAM" id="Phobius"/>
    </source>
</evidence>
<feature type="compositionally biased region" description="Basic and acidic residues" evidence="4">
    <location>
        <begin position="411"/>
        <end position="436"/>
    </location>
</feature>
<feature type="transmembrane region" description="Helical" evidence="5">
    <location>
        <begin position="200"/>
        <end position="222"/>
    </location>
</feature>
<feature type="transmembrane region" description="Helical" evidence="5">
    <location>
        <begin position="323"/>
        <end position="345"/>
    </location>
</feature>
<dbReference type="Pfam" id="PF07690">
    <property type="entry name" value="MFS_1"/>
    <property type="match status" value="1"/>
</dbReference>
<sequence length="436" mass="45372">MASVIKIYALFLGSALLMFGGGLQGLLLSVRGAEEGFSLTALGLIGTGWSVGFVAGSIAVPMIVRNVGHIRAFSVMAAIGTVTILLNLLWIQDIGWILLRALSGFCFAGAAMIVESWLNEVADNRSRGTVFSIYVTINMASSTLGQLAMSITGTAGYIPFVIGAISFICAVLPTALTSTPQPRPLASAKLDLGLLYRTSPIAVIAAFSCGMANGAFGTLAPVYGYAQGLEAGDIALLFAVAAILGALAQVPAGRLSDRIDRRIVMIGLASFAAVVGLVTVLINPGPGWLMYVLFAAYGFAANPLYAIAVAHANDFAKGDFAKVAGGMLLVLGVGLAVGPAVASLLMGWSPVGLFVVTATFHGALAVTAYLRMQIRRSPESRAPFQPMTTDRPTQESVVLDPRSGSDDEDIPVEHEAPVPEELLATKDAGDVQDRPV</sequence>
<dbReference type="InterPro" id="IPR020846">
    <property type="entry name" value="MFS_dom"/>
</dbReference>
<dbReference type="EMBL" id="JBHUNP010000001">
    <property type="protein sequence ID" value="MFD2648700.1"/>
    <property type="molecule type" value="Genomic_DNA"/>
</dbReference>
<feature type="transmembrane region" description="Helical" evidence="5">
    <location>
        <begin position="263"/>
        <end position="282"/>
    </location>
</feature>
<keyword evidence="2 5" id="KW-1133">Transmembrane helix</keyword>
<dbReference type="InterPro" id="IPR036259">
    <property type="entry name" value="MFS_trans_sf"/>
</dbReference>
<dbReference type="PROSITE" id="PS50850">
    <property type="entry name" value="MFS"/>
    <property type="match status" value="1"/>
</dbReference>
<dbReference type="CDD" id="cd17477">
    <property type="entry name" value="MFS_YcaD_like"/>
    <property type="match status" value="1"/>
</dbReference>
<feature type="transmembrane region" description="Helical" evidence="5">
    <location>
        <begin position="130"/>
        <end position="151"/>
    </location>
</feature>
<evidence type="ECO:0000256" key="4">
    <source>
        <dbReference type="SAM" id="MobiDB-lite"/>
    </source>
</evidence>
<feature type="domain" description="Major facilitator superfamily (MFS) profile" evidence="6">
    <location>
        <begin position="198"/>
        <end position="436"/>
    </location>
</feature>
<evidence type="ECO:0000256" key="3">
    <source>
        <dbReference type="ARBA" id="ARBA00023136"/>
    </source>
</evidence>
<name>A0ABW5QLT4_9HYPH</name>
<dbReference type="RefSeq" id="WP_386833962.1">
    <property type="nucleotide sequence ID" value="NZ_JBHUNP010000001.1"/>
</dbReference>
<evidence type="ECO:0000313" key="7">
    <source>
        <dbReference type="EMBL" id="MFD2648700.1"/>
    </source>
</evidence>
<feature type="transmembrane region" description="Helical" evidence="5">
    <location>
        <begin position="97"/>
        <end position="118"/>
    </location>
</feature>
<organism evidence="7 8">
    <name type="scientific">Devosia albogilva</name>
    <dbReference type="NCBI Taxonomy" id="429726"/>
    <lineage>
        <taxon>Bacteria</taxon>
        <taxon>Pseudomonadati</taxon>
        <taxon>Pseudomonadota</taxon>
        <taxon>Alphaproteobacteria</taxon>
        <taxon>Hyphomicrobiales</taxon>
        <taxon>Devosiaceae</taxon>
        <taxon>Devosia</taxon>
    </lineage>
</organism>
<feature type="region of interest" description="Disordered" evidence="4">
    <location>
        <begin position="380"/>
        <end position="436"/>
    </location>
</feature>
<feature type="transmembrane region" description="Helical" evidence="5">
    <location>
        <begin position="39"/>
        <end position="60"/>
    </location>
</feature>
<keyword evidence="3 5" id="KW-0472">Membrane</keyword>
<feature type="transmembrane region" description="Helical" evidence="5">
    <location>
        <begin position="7"/>
        <end position="27"/>
    </location>
</feature>
<dbReference type="PANTHER" id="PTHR23521">
    <property type="entry name" value="TRANSPORTER MFS SUPERFAMILY"/>
    <property type="match status" value="1"/>
</dbReference>
<reference evidence="8" key="1">
    <citation type="journal article" date="2019" name="Int. J. Syst. Evol. Microbiol.">
        <title>The Global Catalogue of Microorganisms (GCM) 10K type strain sequencing project: providing services to taxonomists for standard genome sequencing and annotation.</title>
        <authorList>
            <consortium name="The Broad Institute Genomics Platform"/>
            <consortium name="The Broad Institute Genome Sequencing Center for Infectious Disease"/>
            <person name="Wu L."/>
            <person name="Ma J."/>
        </authorList>
    </citation>
    <scope>NUCLEOTIDE SEQUENCE [LARGE SCALE GENOMIC DNA]</scope>
    <source>
        <strain evidence="8">CCM 7427</strain>
    </source>
</reference>
<feature type="transmembrane region" description="Helical" evidence="5">
    <location>
        <begin position="351"/>
        <end position="370"/>
    </location>
</feature>
<keyword evidence="8" id="KW-1185">Reference proteome</keyword>
<comment type="caution">
    <text evidence="7">The sequence shown here is derived from an EMBL/GenBank/DDBJ whole genome shotgun (WGS) entry which is preliminary data.</text>
</comment>
<dbReference type="InterPro" id="IPR047200">
    <property type="entry name" value="MFS_YcaD-like"/>
</dbReference>
<feature type="compositionally biased region" description="Polar residues" evidence="4">
    <location>
        <begin position="386"/>
        <end position="396"/>
    </location>
</feature>
<feature type="transmembrane region" description="Helical" evidence="5">
    <location>
        <begin position="234"/>
        <end position="251"/>
    </location>
</feature>
<evidence type="ECO:0000259" key="6">
    <source>
        <dbReference type="PROSITE" id="PS50850"/>
    </source>
</evidence>
<evidence type="ECO:0000313" key="8">
    <source>
        <dbReference type="Proteomes" id="UP001597521"/>
    </source>
</evidence>
<feature type="transmembrane region" description="Helical" evidence="5">
    <location>
        <begin position="157"/>
        <end position="179"/>
    </location>
</feature>
<dbReference type="Gene3D" id="1.20.1250.20">
    <property type="entry name" value="MFS general substrate transporter like domains"/>
    <property type="match status" value="2"/>
</dbReference>
<dbReference type="InterPro" id="IPR011701">
    <property type="entry name" value="MFS"/>
</dbReference>
<gene>
    <name evidence="7" type="ORF">ACFSX5_12945</name>
</gene>
<evidence type="ECO:0000256" key="1">
    <source>
        <dbReference type="ARBA" id="ARBA00022692"/>
    </source>
</evidence>
<feature type="transmembrane region" description="Helical" evidence="5">
    <location>
        <begin position="72"/>
        <end position="91"/>
    </location>
</feature>
<accession>A0ABW5QLT4</accession>
<dbReference type="SUPFAM" id="SSF103473">
    <property type="entry name" value="MFS general substrate transporter"/>
    <property type="match status" value="1"/>
</dbReference>
<proteinExistence type="predicted"/>
<evidence type="ECO:0000256" key="2">
    <source>
        <dbReference type="ARBA" id="ARBA00022989"/>
    </source>
</evidence>
<feature type="transmembrane region" description="Helical" evidence="5">
    <location>
        <begin position="288"/>
        <end position="311"/>
    </location>
</feature>
<keyword evidence="1 5" id="KW-0812">Transmembrane</keyword>